<gene>
    <name evidence="6" type="ORF">KLO01_12290</name>
</gene>
<reference evidence="6 7" key="1">
    <citation type="submission" date="2019-07" db="EMBL/GenBank/DDBJ databases">
        <title>Whole genome shotgun sequence of Knoellia locipacati NBRC 109775.</title>
        <authorList>
            <person name="Hosoyama A."/>
            <person name="Uohara A."/>
            <person name="Ohji S."/>
            <person name="Ichikawa N."/>
        </authorList>
    </citation>
    <scope>NUCLEOTIDE SEQUENCE [LARGE SCALE GENOMIC DNA]</scope>
    <source>
        <strain evidence="6 7">NBRC 109775</strain>
    </source>
</reference>
<keyword evidence="2" id="KW-0624">Polysaccharide degradation</keyword>
<feature type="domain" description="Fibronectin type-III" evidence="5">
    <location>
        <begin position="1671"/>
        <end position="1770"/>
    </location>
</feature>
<dbReference type="PROSITE" id="PS50853">
    <property type="entry name" value="FN3"/>
    <property type="match status" value="2"/>
</dbReference>
<sequence>MLPILIRRRAWEASNLRAGTLTPAAERGQVMKRTTRRVAGATRGRRGVASLGVVAIAASMLAYAAVTSRGSTVHEAEVGDGGVWVSSSAQAKFGRLNTQARQLDAGVSTALADGSKVDILQDGAAVVGVATGNTLLPIDVRTATSGDSGAAAPAPLSGRPGQFVPATVDLRGGTIATVDPKTGKVWAQRVDAKGGIESLQDITTTAKPLATIGGNASIAVDTSGTVIAASGATGRVVTIAPRDDTMAKPVTVTTSVRAPLLDVTAVGSTWVLYDASKDELHVEGRDEPISAGATLGGGTAYAALQQPGPESDSVVLANSVAAKPIRLDGGEGVGGVEVRDQVNRAVEPPLVTRPVVLRGCLHAAWAETGNVFYGANCGRSDAVGAGSLGGVGKAVVRDGVAFRVNRGNVVLNQLDTGDVWDLDSTKQKIDNWDALIPPTKKDDDNDKKDQNVVDDNQVSQPPKAMPDNLRVRAGRTSKIHPLDNDTDAKGSILAIDPKDLTAPSAPDVTATVSSDGQTVDVNVPLNPSSSTITFSYKVSNGKAKERASAKIVLTVVGDEINTPPKLREGQADLAKTVYPVVSGGRVAASVLGDWRDGESDPLTVDAADPSTVIDGQNRIGITAPVKPGPASVPYAINDGRQSTKGEVNLTVLDLAQPNAVAPKTQPDVVRAVLGKPVQLEPLGNDIPGADPGDPDARLRLAGEVAPSGPLDVDTNLTTGVVTVTPNGLGTTELAYAAQSGGTVTPGRIRIDVVQPADPEAPPVAVPDGATLRDQAPTMVDVLANDYSPRADVVVTQSAKVDADNAWLRPTIYQGRWVRIEALEPSPISGEGSRQGTVEYTISDGTKRTTGRINVVQRPPVAGAAPTVEDDRDTVREADAVSVAVLDNDTMADGIPLVLDPASVKVIGGGEDRAFASGNLIRYVPEFTGLTAPKDVVIEYAAYAEGAPDRAKTGRLTVTVNPLPTRATPNQAPIARSFSGSVTSGESVTLTIPSTGVDPDGDTVTMRGIVGKDADALDLTFGRVVSVGPSTIRYEGYPNAAGTELIRYEVQDRFGATSQAFVRVGVVSPGDPQPPVAVEDEVVAAPGKRVTAHVLRNDLIARGDAVRMDYKDLNPGDVQSKWKVDEDENTVSTVVPEPDAPTHQYVYGIDNGIFDPSRTTVLVRGVKGYINPPIAQDDVARATPGETTSLVDVLANDTDIDSDPATLKIVEVLSPQGRIENGKVRVTLLDHPQTVPYVIEDEDKARALALIYVPAGDNGVPFVVEGTLIEIGQDSTKTVKIADHVKSPRGKAVSITAAATVSASPAKSLEASADGKDAVELTSGGGYIGPGALMLEVSDQESADDKDVRTAYVSIPVQVGPKVPLLRCPDAPLVLAAGGRAREVDIPTYCRAWLPIGMNLDEVKFEAKWEPQAKGADLEQAQSGGRLVTLRAGERAPSGTGSVTVTSPGMPPVKFPVRVLGRDADGNAAGAAAGAGANGADPAAVLGPPRMRPISVDGLNEGESESVDVSRYLDSPLEKPSCSIQAAALESGTGIEVSRSGCTLTLRATQQPSPTATISLLVSDGPDRTATGRVTVTMRGKPVAPANVSAVADRIAGGQARVSWVAPSYDGGVTISHYTVRGGASPVRCTASPCTITGLTNGKDYTFTVVATNAIGDSPPSRASNVVRPDTKPEATSGVRMISFGDGRLDVGWSPAPNKGSAITKYVVRLVPTGGGASARTVQAGGNATSSPVSGLDNNSPYSVSVQAWNGAGAGPFGPAVQMQSAGTPPAVTGVNGATRGPGAGFDSESITVSWNQQTNPNGPPLKHYTVYRNVDGGGWTQIGRVGAQTRTLADTIPYDGRRYGYTVTATNGADLESPKGNPWTYTSVGVPSNPSVTAETPRADKSVVVHVTVGQPRAGAFQSIQWRGGGKSGSHACGCAPGSTVTFTLPNMGINPLTVKVRTVNTGGRSSSEATSGSVQPFGPTLTPNNVSASANNQNITWRWSLRTNGRPIDQVQISIDGGGWRAPDNRESHTQSFGWSEAHGLRVRAHSDAGWSDPSPGVRTSTEAQPRNLTNVHAKKGCSGPSGQPCVAFSVTGFTPGSYTVTFNHSSVGGNFTSATPLNVGGGGNGSWNGTYYVDKYGTDLAITFNGPGAAFTLHTRW</sequence>
<dbReference type="PANTHER" id="PTHR24099:SF11">
    <property type="entry name" value="FIBRONECTIN TYPE III DOMAIN-CONTAINING 3BA-RELATED"/>
    <property type="match status" value="1"/>
</dbReference>
<dbReference type="SUPFAM" id="SSF63829">
    <property type="entry name" value="Calcium-dependent phosphotriesterase"/>
    <property type="match status" value="1"/>
</dbReference>
<keyword evidence="1" id="KW-0326">Glycosidase</keyword>
<dbReference type="InterPro" id="IPR003961">
    <property type="entry name" value="FN3_dom"/>
</dbReference>
<dbReference type="GO" id="GO:0000272">
    <property type="term" value="P:polysaccharide catabolic process"/>
    <property type="evidence" value="ECO:0007669"/>
    <property type="project" value="UniProtKB-KW"/>
</dbReference>
<feature type="region of interest" description="Disordered" evidence="3">
    <location>
        <begin position="1945"/>
        <end position="1973"/>
    </location>
</feature>
<dbReference type="CDD" id="cd00063">
    <property type="entry name" value="FN3"/>
    <property type="match status" value="3"/>
</dbReference>
<evidence type="ECO:0000256" key="1">
    <source>
        <dbReference type="ARBA" id="ARBA00023295"/>
    </source>
</evidence>
<name>A0A512SZ19_9MICO</name>
<keyword evidence="7" id="KW-1185">Reference proteome</keyword>
<feature type="domain" description="Fibronectin type-III" evidence="5">
    <location>
        <begin position="1583"/>
        <end position="1670"/>
    </location>
</feature>
<evidence type="ECO:0000256" key="3">
    <source>
        <dbReference type="SAM" id="MobiDB-lite"/>
    </source>
</evidence>
<keyword evidence="1" id="KW-0378">Hydrolase</keyword>
<keyword evidence="4" id="KW-0472">Membrane</keyword>
<evidence type="ECO:0000259" key="5">
    <source>
        <dbReference type="PROSITE" id="PS50853"/>
    </source>
</evidence>
<dbReference type="Proteomes" id="UP000321793">
    <property type="component" value="Unassembled WGS sequence"/>
</dbReference>
<comment type="caution">
    <text evidence="6">The sequence shown here is derived from an EMBL/GenBank/DDBJ whole genome shotgun (WGS) entry which is preliminary data.</text>
</comment>
<dbReference type="InterPro" id="IPR013783">
    <property type="entry name" value="Ig-like_fold"/>
</dbReference>
<dbReference type="Pfam" id="PF17963">
    <property type="entry name" value="Big_9"/>
    <property type="match status" value="2"/>
</dbReference>
<keyword evidence="2" id="KW-0119">Carbohydrate metabolism</keyword>
<dbReference type="SUPFAM" id="SSF49265">
    <property type="entry name" value="Fibronectin type III"/>
    <property type="match status" value="2"/>
</dbReference>
<feature type="region of interest" description="Disordered" evidence="3">
    <location>
        <begin position="1658"/>
        <end position="1677"/>
    </location>
</feature>
<feature type="compositionally biased region" description="Polar residues" evidence="3">
    <location>
        <begin position="1945"/>
        <end position="1959"/>
    </location>
</feature>
<organism evidence="6 7">
    <name type="scientific">Knoellia locipacati</name>
    <dbReference type="NCBI Taxonomy" id="882824"/>
    <lineage>
        <taxon>Bacteria</taxon>
        <taxon>Bacillati</taxon>
        <taxon>Actinomycetota</taxon>
        <taxon>Actinomycetes</taxon>
        <taxon>Micrococcales</taxon>
        <taxon>Intrasporangiaceae</taxon>
        <taxon>Knoellia</taxon>
    </lineage>
</organism>
<dbReference type="SMART" id="SM00060">
    <property type="entry name" value="FN3"/>
    <property type="match status" value="3"/>
</dbReference>
<keyword evidence="4" id="KW-1133">Transmembrane helix</keyword>
<protein>
    <submittedName>
        <fullName evidence="6">ATPase AAA</fullName>
    </submittedName>
</protein>
<feature type="transmembrane region" description="Helical" evidence="4">
    <location>
        <begin position="47"/>
        <end position="66"/>
    </location>
</feature>
<evidence type="ECO:0000256" key="2">
    <source>
        <dbReference type="ARBA" id="ARBA00023326"/>
    </source>
</evidence>
<proteinExistence type="predicted"/>
<accession>A0A512SZ19</accession>
<evidence type="ECO:0000313" key="7">
    <source>
        <dbReference type="Proteomes" id="UP000321793"/>
    </source>
</evidence>
<dbReference type="InterPro" id="IPR050617">
    <property type="entry name" value="E3_ligase_FN3/SPRY"/>
</dbReference>
<dbReference type="PANTHER" id="PTHR24099">
    <property type="entry name" value="E3 UBIQUITIN-PROTEIN LIGASE TRIM36-RELATED"/>
    <property type="match status" value="1"/>
</dbReference>
<dbReference type="Pfam" id="PF00041">
    <property type="entry name" value="fn3"/>
    <property type="match status" value="2"/>
</dbReference>
<feature type="region of interest" description="Disordered" evidence="3">
    <location>
        <begin position="433"/>
        <end position="489"/>
    </location>
</feature>
<keyword evidence="4" id="KW-0812">Transmembrane</keyword>
<evidence type="ECO:0000313" key="6">
    <source>
        <dbReference type="EMBL" id="GEQ13182.1"/>
    </source>
</evidence>
<evidence type="ECO:0000256" key="4">
    <source>
        <dbReference type="SAM" id="Phobius"/>
    </source>
</evidence>
<feature type="compositionally biased region" description="Basic and acidic residues" evidence="3">
    <location>
        <begin position="439"/>
        <end position="451"/>
    </location>
</feature>
<dbReference type="InterPro" id="IPR036116">
    <property type="entry name" value="FN3_sf"/>
</dbReference>
<dbReference type="Gene3D" id="2.60.40.10">
    <property type="entry name" value="Immunoglobulins"/>
    <property type="match status" value="3"/>
</dbReference>
<dbReference type="EMBL" id="BKBA01000004">
    <property type="protein sequence ID" value="GEQ13182.1"/>
    <property type="molecule type" value="Genomic_DNA"/>
</dbReference>
<dbReference type="GO" id="GO:0016798">
    <property type="term" value="F:hydrolase activity, acting on glycosyl bonds"/>
    <property type="evidence" value="ECO:0007669"/>
    <property type="project" value="UniProtKB-KW"/>
</dbReference>